<keyword evidence="1" id="KW-1188">Viral release from host cell</keyword>
<dbReference type="RefSeq" id="WP_171397335.1">
    <property type="nucleotide sequence ID" value="NZ_CP049838.1"/>
</dbReference>
<dbReference type="GO" id="GO:0008233">
    <property type="term" value="F:peptidase activity"/>
    <property type="evidence" value="ECO:0007669"/>
    <property type="project" value="UniProtKB-KW"/>
</dbReference>
<dbReference type="AlphaFoldDB" id="A0A6M4WPY3"/>
<protein>
    <submittedName>
        <fullName evidence="6">Phage prohead protease</fullName>
    </submittedName>
</protein>
<dbReference type="Proteomes" id="UP000502665">
    <property type="component" value="Chromosome"/>
</dbReference>
<keyword evidence="2 6" id="KW-0645">Protease</keyword>
<dbReference type="EMBL" id="CP049838">
    <property type="protein sequence ID" value="QJT01781.1"/>
    <property type="molecule type" value="Genomic_DNA"/>
</dbReference>
<evidence type="ECO:0000256" key="1">
    <source>
        <dbReference type="ARBA" id="ARBA00022612"/>
    </source>
</evidence>
<sequence length="225" mass="24391">MTTPALAAAAATRAQNIRQRADRPSQRRSAEQTSARAIVRATLSGVQLREADGGGGLLEFTGRATVYERGYEMWDYYGPYTEIVSEGAGTATLARGDLDVPLVLGHDQLRRLARTTTGSLFLTESADGLDVRAPALDPADYDVAYIAPKLRAGLVDEMSFAFRIESGQWSPDYTEYRINRYDIHRGDVAIVGYGANPHTEASVRQPAAAATSSRARALLELAIAR</sequence>
<evidence type="ECO:0000313" key="7">
    <source>
        <dbReference type="Proteomes" id="UP000502665"/>
    </source>
</evidence>
<proteinExistence type="predicted"/>
<keyword evidence="7" id="KW-1185">Reference proteome</keyword>
<evidence type="ECO:0000313" key="6">
    <source>
        <dbReference type="EMBL" id="QJT01781.1"/>
    </source>
</evidence>
<accession>A0A6M4WPY3</accession>
<organism evidence="6 7">
    <name type="scientific">Streptomyces asoensis</name>
    <dbReference type="NCBI Taxonomy" id="249586"/>
    <lineage>
        <taxon>Bacteria</taxon>
        <taxon>Bacillati</taxon>
        <taxon>Actinomycetota</taxon>
        <taxon>Actinomycetes</taxon>
        <taxon>Kitasatosporales</taxon>
        <taxon>Streptomycetaceae</taxon>
        <taxon>Streptomyces</taxon>
    </lineage>
</organism>
<dbReference type="Pfam" id="PF04586">
    <property type="entry name" value="Peptidase_S78"/>
    <property type="match status" value="1"/>
</dbReference>
<gene>
    <name evidence="6" type="ORF">G9272_16910</name>
</gene>
<evidence type="ECO:0000259" key="5">
    <source>
        <dbReference type="Pfam" id="PF04586"/>
    </source>
</evidence>
<dbReference type="GO" id="GO:0006508">
    <property type="term" value="P:proteolysis"/>
    <property type="evidence" value="ECO:0007669"/>
    <property type="project" value="UniProtKB-KW"/>
</dbReference>
<feature type="compositionally biased region" description="Basic and acidic residues" evidence="4">
    <location>
        <begin position="19"/>
        <end position="30"/>
    </location>
</feature>
<feature type="region of interest" description="Disordered" evidence="4">
    <location>
        <begin position="12"/>
        <end position="34"/>
    </location>
</feature>
<evidence type="ECO:0000256" key="4">
    <source>
        <dbReference type="SAM" id="MobiDB-lite"/>
    </source>
</evidence>
<name>A0A6M4WPY3_9ACTN</name>
<reference evidence="6" key="1">
    <citation type="submission" date="2020-03" db="EMBL/GenBank/DDBJ databases">
        <title>Molecular networking-based the target discovery of potent antiproliferative macrolactams: 5/6/7/16 polycyclic ansamycins and glycosylated trienomycin from Streptomyces cacaoi subsp. asoensis.</title>
        <authorList>
            <person name="Liu L.-L."/>
        </authorList>
    </citation>
    <scope>NUCLEOTIDE SEQUENCE [LARGE SCALE GENOMIC DNA]</scope>
    <source>
        <strain evidence="6">H2S5</strain>
    </source>
</reference>
<dbReference type="InterPro" id="IPR054613">
    <property type="entry name" value="Peptidase_S78_dom"/>
</dbReference>
<evidence type="ECO:0000256" key="2">
    <source>
        <dbReference type="ARBA" id="ARBA00022670"/>
    </source>
</evidence>
<evidence type="ECO:0000256" key="3">
    <source>
        <dbReference type="ARBA" id="ARBA00022801"/>
    </source>
</evidence>
<keyword evidence="3" id="KW-0378">Hydrolase</keyword>
<feature type="domain" description="Prohead serine protease" evidence="5">
    <location>
        <begin position="49"/>
        <end position="207"/>
    </location>
</feature>